<feature type="compositionally biased region" description="Basic and acidic residues" evidence="1">
    <location>
        <begin position="17"/>
        <end position="28"/>
    </location>
</feature>
<proteinExistence type="predicted"/>
<feature type="region of interest" description="Disordered" evidence="1">
    <location>
        <begin position="1"/>
        <end position="28"/>
    </location>
</feature>
<dbReference type="EMBL" id="PDUG01000005">
    <property type="protein sequence ID" value="PIC29200.1"/>
    <property type="molecule type" value="Genomic_DNA"/>
</dbReference>
<accession>A0A2G5TPG8</accession>
<organism evidence="2 3">
    <name type="scientific">Caenorhabditis nigoni</name>
    <dbReference type="NCBI Taxonomy" id="1611254"/>
    <lineage>
        <taxon>Eukaryota</taxon>
        <taxon>Metazoa</taxon>
        <taxon>Ecdysozoa</taxon>
        <taxon>Nematoda</taxon>
        <taxon>Chromadorea</taxon>
        <taxon>Rhabditida</taxon>
        <taxon>Rhabditina</taxon>
        <taxon>Rhabditomorpha</taxon>
        <taxon>Rhabditoidea</taxon>
        <taxon>Rhabditidae</taxon>
        <taxon>Peloderinae</taxon>
        <taxon>Caenorhabditis</taxon>
    </lineage>
</organism>
<comment type="caution">
    <text evidence="2">The sequence shown here is derived from an EMBL/GenBank/DDBJ whole genome shotgun (WGS) entry which is preliminary data.</text>
</comment>
<protein>
    <submittedName>
        <fullName evidence="2">Uncharacterized protein</fullName>
    </submittedName>
</protein>
<gene>
    <name evidence="2" type="primary">Cnig_chr_V.g20868</name>
    <name evidence="2" type="ORF">B9Z55_020868</name>
</gene>
<keyword evidence="3" id="KW-1185">Reference proteome</keyword>
<reference evidence="3" key="1">
    <citation type="submission" date="2017-10" db="EMBL/GenBank/DDBJ databases">
        <title>Rapid genome shrinkage in a self-fertile nematode reveals novel sperm competition proteins.</title>
        <authorList>
            <person name="Yin D."/>
            <person name="Schwarz E.M."/>
            <person name="Thomas C.G."/>
            <person name="Felde R.L."/>
            <person name="Korf I.F."/>
            <person name="Cutter A.D."/>
            <person name="Schartner C.M."/>
            <person name="Ralston E.J."/>
            <person name="Meyer B.J."/>
            <person name="Haag E.S."/>
        </authorList>
    </citation>
    <scope>NUCLEOTIDE SEQUENCE [LARGE SCALE GENOMIC DNA]</scope>
    <source>
        <strain evidence="3">JU1422</strain>
    </source>
</reference>
<dbReference type="Proteomes" id="UP000230233">
    <property type="component" value="Chromosome V"/>
</dbReference>
<name>A0A2G5TPG8_9PELO</name>
<evidence type="ECO:0000313" key="2">
    <source>
        <dbReference type="EMBL" id="PIC29200.1"/>
    </source>
</evidence>
<sequence>MKSATNSPPPATPSLQHSKELKERPPLSKKIADCPLLKSFTSLNWSEAHAGIHETAHSSTMSEWMD</sequence>
<evidence type="ECO:0000313" key="3">
    <source>
        <dbReference type="Proteomes" id="UP000230233"/>
    </source>
</evidence>
<evidence type="ECO:0000256" key="1">
    <source>
        <dbReference type="SAM" id="MobiDB-lite"/>
    </source>
</evidence>
<dbReference type="AlphaFoldDB" id="A0A2G5TPG8"/>